<evidence type="ECO:0000313" key="14">
    <source>
        <dbReference type="Proteomes" id="UP000502608"/>
    </source>
</evidence>
<evidence type="ECO:0000256" key="1">
    <source>
        <dbReference type="ARBA" id="ARBA00022490"/>
    </source>
</evidence>
<feature type="binding site" evidence="10">
    <location>
        <position position="274"/>
    </location>
    <ligand>
        <name>Zn(2+)</name>
        <dbReference type="ChEBI" id="CHEBI:29105"/>
    </ligand>
</feature>
<dbReference type="NCBIfam" id="TIGR00157">
    <property type="entry name" value="ribosome small subunit-dependent GTPase A"/>
    <property type="match status" value="1"/>
</dbReference>
<evidence type="ECO:0000256" key="9">
    <source>
        <dbReference type="ARBA" id="ARBA00023134"/>
    </source>
</evidence>
<dbReference type="PROSITE" id="PS50936">
    <property type="entry name" value="ENGC_GTPASE"/>
    <property type="match status" value="1"/>
</dbReference>
<dbReference type="PANTHER" id="PTHR32120:SF10">
    <property type="entry name" value="SMALL RIBOSOMAL SUBUNIT BIOGENESIS GTPASE RSGA"/>
    <property type="match status" value="1"/>
</dbReference>
<organism evidence="13 14">
    <name type="scientific">Shewanella aestuarii</name>
    <dbReference type="NCBI Taxonomy" id="1028752"/>
    <lineage>
        <taxon>Bacteria</taxon>
        <taxon>Pseudomonadati</taxon>
        <taxon>Pseudomonadota</taxon>
        <taxon>Gammaproteobacteria</taxon>
        <taxon>Alteromonadales</taxon>
        <taxon>Shewanellaceae</taxon>
        <taxon>Shewanella</taxon>
    </lineage>
</organism>
<keyword evidence="14" id="KW-1185">Reference proteome</keyword>
<accession>A0A6G9QQS0</accession>
<evidence type="ECO:0000313" key="13">
    <source>
        <dbReference type="EMBL" id="QIR16387.1"/>
    </source>
</evidence>
<feature type="binding site" evidence="10">
    <location>
        <position position="281"/>
    </location>
    <ligand>
        <name>Zn(2+)</name>
        <dbReference type="ChEBI" id="CHEBI:29105"/>
    </ligand>
</feature>
<dbReference type="Pfam" id="PF03193">
    <property type="entry name" value="RsgA_GTPase"/>
    <property type="match status" value="1"/>
</dbReference>
<evidence type="ECO:0000256" key="5">
    <source>
        <dbReference type="ARBA" id="ARBA00022741"/>
    </source>
</evidence>
<reference evidence="13 14" key="1">
    <citation type="submission" date="2020-03" db="EMBL/GenBank/DDBJ databases">
        <title>Complete genome sequence of Shewanella sp.</title>
        <authorList>
            <person name="Kim Y.-S."/>
            <person name="Kim S.-J."/>
            <person name="Jung H.-K."/>
            <person name="Kim K.-H."/>
        </authorList>
    </citation>
    <scope>NUCLEOTIDE SEQUENCE [LARGE SCALE GENOMIC DNA]</scope>
    <source>
        <strain evidence="13 14">PN3F2</strain>
        <plasmid evidence="13 14">pPN3F2_1</plasmid>
    </source>
</reference>
<comment type="function">
    <text evidence="10">One of several proteins that assist in the late maturation steps of the functional core of the 30S ribosomal subunit. Helps release RbfA from mature subunits. May play a role in the assembly of ribosomal proteins into the subunit. Circularly permuted GTPase that catalyzes slow GTP hydrolysis, GTPase activity is stimulated by the 30S ribosomal subunit.</text>
</comment>
<keyword evidence="3 10" id="KW-0479">Metal-binding</keyword>
<feature type="binding site" evidence="10">
    <location>
        <begin position="141"/>
        <end position="144"/>
    </location>
    <ligand>
        <name>GTP</name>
        <dbReference type="ChEBI" id="CHEBI:37565"/>
    </ligand>
</feature>
<keyword evidence="1 10" id="KW-0963">Cytoplasm</keyword>
<dbReference type="RefSeq" id="WP_167680218.1">
    <property type="nucleotide sequence ID" value="NZ_CP050314.1"/>
</dbReference>
<dbReference type="EMBL" id="CP050314">
    <property type="protein sequence ID" value="QIR16387.1"/>
    <property type="molecule type" value="Genomic_DNA"/>
</dbReference>
<keyword evidence="8 10" id="KW-0694">RNA-binding</keyword>
<dbReference type="KEGG" id="saes:HBH39_18085"/>
<evidence type="ECO:0000256" key="10">
    <source>
        <dbReference type="HAMAP-Rule" id="MF_01820"/>
    </source>
</evidence>
<sequence>MNNLAPTLQQLGWKPFFQQQVSLEELSNLTIGRVVEQHRDCIVVVSPKGQSSLRPMPFDKIVCVGDWVLFDDTLRICKRLERQSLFERKAPGSKVLTQIIAANIDTVMIVCSLNHDFSLNRIERYLATAREAMVEPVVILTKADLCEDTDIKRQQVQELDPMLMVYTINALDNHDIKLLESYCNSGSTLAFLGSSGVGKSTLVNALVGYESQQTGEIREEDSKGRHTTTHRALKVLPQGGILMDTPGMRELQLSSCEQGVNETFSEIAEFADKCRFSDCAHTSEPGCAIQQAIKGGLLSERRLHSYQKLMREQALNGASLAEKRSKDKAFGKLINSTQNASRQYKKGY</sequence>
<keyword evidence="13" id="KW-0614">Plasmid</keyword>
<evidence type="ECO:0000256" key="8">
    <source>
        <dbReference type="ARBA" id="ARBA00022884"/>
    </source>
</evidence>
<dbReference type="AlphaFoldDB" id="A0A6G9QQS0"/>
<proteinExistence type="inferred from homology"/>
<evidence type="ECO:0000259" key="11">
    <source>
        <dbReference type="PROSITE" id="PS50936"/>
    </source>
</evidence>
<feature type="binding site" evidence="10">
    <location>
        <begin position="193"/>
        <end position="201"/>
    </location>
    <ligand>
        <name>GTP</name>
        <dbReference type="ChEBI" id="CHEBI:37565"/>
    </ligand>
</feature>
<dbReference type="InterPro" id="IPR004881">
    <property type="entry name" value="Ribosome_biogen_GTPase_RsgA"/>
</dbReference>
<comment type="subunit">
    <text evidence="10">Monomer. Associates with 30S ribosomal subunit, binds 16S rRNA.</text>
</comment>
<comment type="cofactor">
    <cofactor evidence="10">
        <name>Zn(2+)</name>
        <dbReference type="ChEBI" id="CHEBI:29105"/>
    </cofactor>
    <text evidence="10">Binds 1 zinc ion per subunit.</text>
</comment>
<keyword evidence="2 10" id="KW-0690">Ribosome biogenesis</keyword>
<feature type="domain" description="EngC GTPase" evidence="11">
    <location>
        <begin position="102"/>
        <end position="249"/>
    </location>
</feature>
<keyword evidence="5 10" id="KW-0547">Nucleotide-binding</keyword>
<dbReference type="GO" id="GO:0003924">
    <property type="term" value="F:GTPase activity"/>
    <property type="evidence" value="ECO:0007669"/>
    <property type="project" value="UniProtKB-UniRule"/>
</dbReference>
<dbReference type="PROSITE" id="PS51721">
    <property type="entry name" value="G_CP"/>
    <property type="match status" value="1"/>
</dbReference>
<dbReference type="GO" id="GO:0005737">
    <property type="term" value="C:cytoplasm"/>
    <property type="evidence" value="ECO:0007669"/>
    <property type="project" value="UniProtKB-SubCell"/>
</dbReference>
<dbReference type="InterPro" id="IPR010914">
    <property type="entry name" value="RsgA_GTPase_dom"/>
</dbReference>
<evidence type="ECO:0000259" key="12">
    <source>
        <dbReference type="PROSITE" id="PS51721"/>
    </source>
</evidence>
<keyword evidence="4 10" id="KW-0699">rRNA-binding</keyword>
<gene>
    <name evidence="10 13" type="primary">rsgA</name>
    <name evidence="13" type="ORF">HBH39_18085</name>
</gene>
<dbReference type="InterPro" id="IPR027417">
    <property type="entry name" value="P-loop_NTPase"/>
</dbReference>
<keyword evidence="7 10" id="KW-0862">Zinc</keyword>
<dbReference type="InterPro" id="IPR030378">
    <property type="entry name" value="G_CP_dom"/>
</dbReference>
<geneLocation type="plasmid" evidence="13 14">
    <name>pPN3F2_1</name>
</geneLocation>
<dbReference type="SUPFAM" id="SSF52540">
    <property type="entry name" value="P-loop containing nucleoside triphosphate hydrolases"/>
    <property type="match status" value="1"/>
</dbReference>
<name>A0A6G9QQS0_9GAMM</name>
<comment type="similarity">
    <text evidence="10">Belongs to the TRAFAC class YlqF/YawG GTPase family. RsgA subfamily.</text>
</comment>
<dbReference type="EC" id="3.6.1.-" evidence="10"/>
<evidence type="ECO:0000256" key="4">
    <source>
        <dbReference type="ARBA" id="ARBA00022730"/>
    </source>
</evidence>
<evidence type="ECO:0000256" key="7">
    <source>
        <dbReference type="ARBA" id="ARBA00022833"/>
    </source>
</evidence>
<dbReference type="CDD" id="cd01854">
    <property type="entry name" value="YjeQ_EngC"/>
    <property type="match status" value="1"/>
</dbReference>
<dbReference type="Proteomes" id="UP000502608">
    <property type="component" value="Plasmid pPN3F2_1"/>
</dbReference>
<evidence type="ECO:0000256" key="3">
    <source>
        <dbReference type="ARBA" id="ARBA00022723"/>
    </source>
</evidence>
<dbReference type="GO" id="GO:0046872">
    <property type="term" value="F:metal ion binding"/>
    <property type="evidence" value="ECO:0007669"/>
    <property type="project" value="UniProtKB-KW"/>
</dbReference>
<evidence type="ECO:0000256" key="2">
    <source>
        <dbReference type="ARBA" id="ARBA00022517"/>
    </source>
</evidence>
<feature type="binding site" evidence="10">
    <location>
        <position position="279"/>
    </location>
    <ligand>
        <name>Zn(2+)</name>
        <dbReference type="ChEBI" id="CHEBI:29105"/>
    </ligand>
</feature>
<feature type="domain" description="CP-type G" evidence="12">
    <location>
        <begin position="93"/>
        <end position="251"/>
    </location>
</feature>
<feature type="binding site" evidence="10">
    <location>
        <position position="287"/>
    </location>
    <ligand>
        <name>Zn(2+)</name>
        <dbReference type="ChEBI" id="CHEBI:29105"/>
    </ligand>
</feature>
<protein>
    <recommendedName>
        <fullName evidence="10">Small ribosomal subunit biogenesis GTPase RsgA</fullName>
        <ecNumber evidence="10">3.6.1.-</ecNumber>
    </recommendedName>
</protein>
<dbReference type="Gene3D" id="3.40.50.300">
    <property type="entry name" value="P-loop containing nucleotide triphosphate hydrolases"/>
    <property type="match status" value="1"/>
</dbReference>
<dbReference type="HAMAP" id="MF_01820">
    <property type="entry name" value="GTPase_RsgA"/>
    <property type="match status" value="1"/>
</dbReference>
<dbReference type="GO" id="GO:0042274">
    <property type="term" value="P:ribosomal small subunit biogenesis"/>
    <property type="evidence" value="ECO:0007669"/>
    <property type="project" value="UniProtKB-UniRule"/>
</dbReference>
<dbReference type="GO" id="GO:0019843">
    <property type="term" value="F:rRNA binding"/>
    <property type="evidence" value="ECO:0007669"/>
    <property type="project" value="UniProtKB-KW"/>
</dbReference>
<dbReference type="Gene3D" id="1.10.40.50">
    <property type="entry name" value="Probable gtpase engc, domain 3"/>
    <property type="match status" value="1"/>
</dbReference>
<keyword evidence="9 10" id="KW-0342">GTP-binding</keyword>
<comment type="subcellular location">
    <subcellularLocation>
        <location evidence="10">Cytoplasm</location>
    </subcellularLocation>
</comment>
<evidence type="ECO:0000256" key="6">
    <source>
        <dbReference type="ARBA" id="ARBA00022801"/>
    </source>
</evidence>
<dbReference type="PANTHER" id="PTHR32120">
    <property type="entry name" value="SMALL RIBOSOMAL SUBUNIT BIOGENESIS GTPASE RSGA"/>
    <property type="match status" value="1"/>
</dbReference>
<dbReference type="GO" id="GO:0005525">
    <property type="term" value="F:GTP binding"/>
    <property type="evidence" value="ECO:0007669"/>
    <property type="project" value="UniProtKB-UniRule"/>
</dbReference>
<keyword evidence="6 10" id="KW-0378">Hydrolase</keyword>